<protein>
    <submittedName>
        <fullName evidence="1">Golgi transport complex subunit 4</fullName>
    </submittedName>
</protein>
<feature type="non-terminal residue" evidence="1">
    <location>
        <position position="1"/>
    </location>
</feature>
<evidence type="ECO:0000313" key="2">
    <source>
        <dbReference type="Proteomes" id="UP000574390"/>
    </source>
</evidence>
<feature type="non-terminal residue" evidence="1">
    <location>
        <position position="138"/>
    </location>
</feature>
<proteinExistence type="predicted"/>
<comment type="caution">
    <text evidence="1">The sequence shown here is derived from an EMBL/GenBank/DDBJ whole genome shotgun (WGS) entry which is preliminary data.</text>
</comment>
<name>A0A7J6PW52_PEROL</name>
<dbReference type="AlphaFoldDB" id="A0A7J6PW52"/>
<organism evidence="1 2">
    <name type="scientific">Perkinsus olseni</name>
    <name type="common">Perkinsus atlanticus</name>
    <dbReference type="NCBI Taxonomy" id="32597"/>
    <lineage>
        <taxon>Eukaryota</taxon>
        <taxon>Sar</taxon>
        <taxon>Alveolata</taxon>
        <taxon>Perkinsozoa</taxon>
        <taxon>Perkinsea</taxon>
        <taxon>Perkinsida</taxon>
        <taxon>Perkinsidae</taxon>
        <taxon>Perkinsus</taxon>
    </lineage>
</organism>
<accession>A0A7J6PW52</accession>
<gene>
    <name evidence="1" type="primary">COG4_3</name>
    <name evidence="1" type="ORF">FOZ62_011179</name>
</gene>
<reference evidence="1 2" key="1">
    <citation type="submission" date="2020-04" db="EMBL/GenBank/DDBJ databases">
        <title>Perkinsus olseni comparative genomics.</title>
        <authorList>
            <person name="Bogema D.R."/>
        </authorList>
    </citation>
    <scope>NUCLEOTIDE SEQUENCE [LARGE SCALE GENOMIC DNA]</scope>
    <source>
        <strain evidence="1">ATCC PRA-205</strain>
    </source>
</reference>
<dbReference type="EMBL" id="JABANM010034035">
    <property type="protein sequence ID" value="KAF4700298.1"/>
    <property type="molecule type" value="Genomic_DNA"/>
</dbReference>
<dbReference type="Proteomes" id="UP000574390">
    <property type="component" value="Unassembled WGS sequence"/>
</dbReference>
<evidence type="ECO:0000313" key="1">
    <source>
        <dbReference type="EMBL" id="KAF4700298.1"/>
    </source>
</evidence>
<sequence>AEADTQAIAVINRIRASRKRIMKDFENTGDEVMEDATILTTIDLGQKDAVVAELSSEDHKKLVNDGDQQGEEGRVKNKVDHNLTYTEDGLAVITDLTETVQDIMGEYVLYERSFILTSIIKAIHEDRIDIDDPQQMTS</sequence>